<keyword evidence="2" id="KW-0378">Hydrolase</keyword>
<dbReference type="RefSeq" id="WP_146314794.1">
    <property type="nucleotide sequence ID" value="NZ_VCQV01000001.1"/>
</dbReference>
<feature type="domain" description="AB hydrolase-1" evidence="1">
    <location>
        <begin position="34"/>
        <end position="277"/>
    </location>
</feature>
<keyword evidence="3" id="KW-1185">Reference proteome</keyword>
<dbReference type="EMBL" id="VCQV01000001">
    <property type="protein sequence ID" value="TWP39012.1"/>
    <property type="molecule type" value="Genomic_DNA"/>
</dbReference>
<dbReference type="Pfam" id="PF12697">
    <property type="entry name" value="Abhydrolase_6"/>
    <property type="match status" value="1"/>
</dbReference>
<dbReference type="Gene3D" id="3.40.50.1820">
    <property type="entry name" value="alpha/beta hydrolase"/>
    <property type="match status" value="1"/>
</dbReference>
<sequence length="303" mass="32748">MPSAQQQTVITEDGARLAAYVTSPPNATPLTPTVVLAHGWTLDHRSWSRVIDELPDNLRVVLWDQRGHGRSTLRAGRMRTGRESIRQLGEDLAAIIEALVPTESPIVLAGHSMGGMTIMAYAGQQPEFLLRRVRGVVLASTASDGLRGPGIPGERLAMKVLSKIPLRLGWVVTAGMMRGGFGRNPRQADLEHARTQLAGTRLSTIGTFYFALMDHNETGSLQALDAVPVSVLVGSKDTLSPLRYAQSLVDNLPHSRLTELPERGHMLPYEDVDTVVAAIAAALQGCALGHETEIEHPFAQHAS</sequence>
<accession>A0A563E9T3</accession>
<evidence type="ECO:0000313" key="3">
    <source>
        <dbReference type="Proteomes" id="UP000320244"/>
    </source>
</evidence>
<protein>
    <submittedName>
        <fullName evidence="2">Alpha/beta hydrolase</fullName>
    </submittedName>
</protein>
<evidence type="ECO:0000259" key="1">
    <source>
        <dbReference type="Pfam" id="PF12697"/>
    </source>
</evidence>
<reference evidence="2 3" key="1">
    <citation type="submission" date="2019-05" db="EMBL/GenBank/DDBJ databases">
        <authorList>
            <person name="Lee S.D."/>
        </authorList>
    </citation>
    <scope>NUCLEOTIDE SEQUENCE [LARGE SCALE GENOMIC DNA]</scope>
    <source>
        <strain evidence="2 3">C5-26</strain>
    </source>
</reference>
<comment type="caution">
    <text evidence="2">The sequence shown here is derived from an EMBL/GenBank/DDBJ whole genome shotgun (WGS) entry which is preliminary data.</text>
</comment>
<dbReference type="Proteomes" id="UP000320244">
    <property type="component" value="Unassembled WGS sequence"/>
</dbReference>
<proteinExistence type="predicted"/>
<dbReference type="SUPFAM" id="SSF53474">
    <property type="entry name" value="alpha/beta-Hydrolases"/>
    <property type="match status" value="1"/>
</dbReference>
<reference evidence="2 3" key="2">
    <citation type="submission" date="2019-08" db="EMBL/GenBank/DDBJ databases">
        <title>Jejuicoccus antrihumi gen. nov., sp. nov., a new member of the family Dermacoccaceae isolated from a cave.</title>
        <authorList>
            <person name="Schumann P."/>
            <person name="Kim I.S."/>
        </authorList>
    </citation>
    <scope>NUCLEOTIDE SEQUENCE [LARGE SCALE GENOMIC DNA]</scope>
    <source>
        <strain evidence="2 3">C5-26</strain>
    </source>
</reference>
<gene>
    <name evidence="2" type="ORF">FGL98_01060</name>
</gene>
<dbReference type="PRINTS" id="PR00111">
    <property type="entry name" value="ABHYDROLASE"/>
</dbReference>
<dbReference type="PANTHER" id="PTHR43798">
    <property type="entry name" value="MONOACYLGLYCEROL LIPASE"/>
    <property type="match status" value="1"/>
</dbReference>
<organism evidence="2 3">
    <name type="scientific">Leekyejoonella antrihumi</name>
    <dbReference type="NCBI Taxonomy" id="1660198"/>
    <lineage>
        <taxon>Bacteria</taxon>
        <taxon>Bacillati</taxon>
        <taxon>Actinomycetota</taxon>
        <taxon>Actinomycetes</taxon>
        <taxon>Micrococcales</taxon>
        <taxon>Dermacoccaceae</taxon>
        <taxon>Leekyejoonella</taxon>
    </lineage>
</organism>
<dbReference type="InterPro" id="IPR029058">
    <property type="entry name" value="AB_hydrolase_fold"/>
</dbReference>
<dbReference type="InterPro" id="IPR000073">
    <property type="entry name" value="AB_hydrolase_1"/>
</dbReference>
<dbReference type="InterPro" id="IPR050266">
    <property type="entry name" value="AB_hydrolase_sf"/>
</dbReference>
<dbReference type="AlphaFoldDB" id="A0A563E9T3"/>
<dbReference type="OrthoDB" id="5422338at2"/>
<name>A0A563E9T3_9MICO</name>
<evidence type="ECO:0000313" key="2">
    <source>
        <dbReference type="EMBL" id="TWP39012.1"/>
    </source>
</evidence>
<dbReference type="GO" id="GO:0016787">
    <property type="term" value="F:hydrolase activity"/>
    <property type="evidence" value="ECO:0007669"/>
    <property type="project" value="UniProtKB-KW"/>
</dbReference>